<comment type="caution">
    <text evidence="2">The sequence shown here is derived from an EMBL/GenBank/DDBJ whole genome shotgun (WGS) entry which is preliminary data.</text>
</comment>
<proteinExistence type="predicted"/>
<dbReference type="GO" id="GO:0015074">
    <property type="term" value="P:DNA integration"/>
    <property type="evidence" value="ECO:0007669"/>
    <property type="project" value="InterPro"/>
</dbReference>
<sequence>MELKRQGRPVALYSDKHSIFKVNRPDWEDELTEFTRALKTVCIAPIHANSPQAKGHVELGNQAPQDCLFMELRLRGIPDIDTGNVFLSTFIADGNTRIAVATHPPMTPIARSWTWGSR</sequence>
<protein>
    <recommendedName>
        <fullName evidence="1">Integrase catalytic domain-containing protein</fullName>
    </recommendedName>
</protein>
<evidence type="ECO:0000259" key="1">
    <source>
        <dbReference type="PROSITE" id="PS50994"/>
    </source>
</evidence>
<dbReference type="AlphaFoldDB" id="A0A845U7C4"/>
<dbReference type="InterPro" id="IPR001584">
    <property type="entry name" value="Integrase_cat-core"/>
</dbReference>
<dbReference type="PROSITE" id="PS50994">
    <property type="entry name" value="INTEGRASE"/>
    <property type="match status" value="1"/>
</dbReference>
<dbReference type="EMBL" id="WNJL01000034">
    <property type="protein sequence ID" value="NDU42773.1"/>
    <property type="molecule type" value="Genomic_DNA"/>
</dbReference>
<reference evidence="2" key="1">
    <citation type="submission" date="2019-11" db="EMBL/GenBank/DDBJ databases">
        <title>Acidithiobacillus ferrianus sp. nov.: a facultatively anaerobic and extremely acidophilic chemolithoautotroph.</title>
        <authorList>
            <person name="Norris P.R."/>
            <person name="Falagan C."/>
            <person name="Moya-Beltran A."/>
            <person name="Castro M."/>
            <person name="Quatrini R."/>
            <person name="Johnson D.B."/>
        </authorList>
    </citation>
    <scope>NUCLEOTIDE SEQUENCE [LARGE SCALE GENOMIC DNA]</scope>
    <source>
        <strain evidence="2">MG</strain>
    </source>
</reference>
<feature type="domain" description="Integrase catalytic" evidence="1">
    <location>
        <begin position="1"/>
        <end position="116"/>
    </location>
</feature>
<evidence type="ECO:0000313" key="2">
    <source>
        <dbReference type="EMBL" id="NDU42773.1"/>
    </source>
</evidence>
<accession>A0A845U7C4</accession>
<gene>
    <name evidence="2" type="ORF">GL267_09000</name>
</gene>
<name>A0A845U7C4_9PROT</name>
<organism evidence="2">
    <name type="scientific">Acidithiobacillus ferrianus</name>
    <dbReference type="NCBI Taxonomy" id="2678518"/>
    <lineage>
        <taxon>Bacteria</taxon>
        <taxon>Pseudomonadati</taxon>
        <taxon>Pseudomonadota</taxon>
        <taxon>Acidithiobacillia</taxon>
        <taxon>Acidithiobacillales</taxon>
        <taxon>Acidithiobacillaceae</taxon>
        <taxon>Acidithiobacillus</taxon>
    </lineage>
</organism>
<dbReference type="RefSeq" id="WP_163098005.1">
    <property type="nucleotide sequence ID" value="NZ_CP127523.1"/>
</dbReference>